<gene>
    <name evidence="5" type="primary">HIR3</name>
    <name evidence="5" type="ORF">GGH94_000920</name>
</gene>
<dbReference type="GO" id="GO:0006325">
    <property type="term" value="P:chromatin organization"/>
    <property type="evidence" value="ECO:0007669"/>
    <property type="project" value="InterPro"/>
</dbReference>
<comment type="similarity">
    <text evidence="2">Belongs to the HIR3 family.</text>
</comment>
<evidence type="ECO:0000256" key="3">
    <source>
        <dbReference type="ARBA" id="ARBA00023242"/>
    </source>
</evidence>
<proteinExistence type="inferred from homology"/>
<dbReference type="GO" id="GO:0005634">
    <property type="term" value="C:nucleus"/>
    <property type="evidence" value="ECO:0007669"/>
    <property type="project" value="UniProtKB-SubCell"/>
</dbReference>
<reference evidence="5" key="1">
    <citation type="submission" date="2022-07" db="EMBL/GenBank/DDBJ databases">
        <title>Phylogenomic reconstructions and comparative analyses of Kickxellomycotina fungi.</title>
        <authorList>
            <person name="Reynolds N.K."/>
            <person name="Stajich J.E."/>
            <person name="Barry K."/>
            <person name="Grigoriev I.V."/>
            <person name="Crous P."/>
            <person name="Smith M.E."/>
        </authorList>
    </citation>
    <scope>NUCLEOTIDE SEQUENCE</scope>
    <source>
        <strain evidence="5">RSA 476</strain>
    </source>
</reference>
<feature type="compositionally biased region" description="Polar residues" evidence="4">
    <location>
        <begin position="560"/>
        <end position="570"/>
    </location>
</feature>
<dbReference type="InterPro" id="IPR033053">
    <property type="entry name" value="Hir3/CABIN1"/>
</dbReference>
<feature type="compositionally biased region" description="Low complexity" evidence="4">
    <location>
        <begin position="1358"/>
        <end position="1368"/>
    </location>
</feature>
<dbReference type="PANTHER" id="PTHR15502:SF7">
    <property type="entry name" value="CALCINEURIN-BINDING PROTEIN CABIN-1"/>
    <property type="match status" value="1"/>
</dbReference>
<dbReference type="Proteomes" id="UP001140074">
    <property type="component" value="Unassembled WGS sequence"/>
</dbReference>
<feature type="region of interest" description="Disordered" evidence="4">
    <location>
        <begin position="555"/>
        <end position="615"/>
    </location>
</feature>
<name>A0A9W8ILZ1_9FUNG</name>
<dbReference type="PANTHER" id="PTHR15502">
    <property type="entry name" value="CALCINEURIN-BINDING PROTEIN CABIN 1-RELATED"/>
    <property type="match status" value="1"/>
</dbReference>
<dbReference type="GO" id="GO:0031491">
    <property type="term" value="F:nucleosome binding"/>
    <property type="evidence" value="ECO:0007669"/>
    <property type="project" value="TreeGrafter"/>
</dbReference>
<accession>A0A9W8ILZ1</accession>
<feature type="compositionally biased region" description="Low complexity" evidence="4">
    <location>
        <begin position="464"/>
        <end position="490"/>
    </location>
</feature>
<organism evidence="5 6">
    <name type="scientific">Coemansia aciculifera</name>
    <dbReference type="NCBI Taxonomy" id="417176"/>
    <lineage>
        <taxon>Eukaryota</taxon>
        <taxon>Fungi</taxon>
        <taxon>Fungi incertae sedis</taxon>
        <taxon>Zoopagomycota</taxon>
        <taxon>Kickxellomycotina</taxon>
        <taxon>Kickxellomycetes</taxon>
        <taxon>Kickxellales</taxon>
        <taxon>Kickxellaceae</taxon>
        <taxon>Coemansia</taxon>
    </lineage>
</organism>
<feature type="region of interest" description="Disordered" evidence="4">
    <location>
        <begin position="1570"/>
        <end position="1595"/>
    </location>
</feature>
<keyword evidence="3" id="KW-0539">Nucleus</keyword>
<feature type="compositionally biased region" description="Polar residues" evidence="4">
    <location>
        <begin position="1572"/>
        <end position="1589"/>
    </location>
</feature>
<keyword evidence="6" id="KW-1185">Reference proteome</keyword>
<feature type="region of interest" description="Disordered" evidence="4">
    <location>
        <begin position="1340"/>
        <end position="1370"/>
    </location>
</feature>
<comment type="caution">
    <text evidence="5">The sequence shown here is derived from an EMBL/GenBank/DDBJ whole genome shotgun (WGS) entry which is preliminary data.</text>
</comment>
<evidence type="ECO:0000256" key="4">
    <source>
        <dbReference type="SAM" id="MobiDB-lite"/>
    </source>
</evidence>
<evidence type="ECO:0000313" key="5">
    <source>
        <dbReference type="EMBL" id="KAJ2867291.1"/>
    </source>
</evidence>
<evidence type="ECO:0000256" key="1">
    <source>
        <dbReference type="ARBA" id="ARBA00004123"/>
    </source>
</evidence>
<evidence type="ECO:0000313" key="6">
    <source>
        <dbReference type="Proteomes" id="UP001140074"/>
    </source>
</evidence>
<feature type="region of interest" description="Disordered" evidence="4">
    <location>
        <begin position="422"/>
        <end position="490"/>
    </location>
</feature>
<dbReference type="InterPro" id="IPR011990">
    <property type="entry name" value="TPR-like_helical_dom_sf"/>
</dbReference>
<dbReference type="SUPFAM" id="SSF48452">
    <property type="entry name" value="TPR-like"/>
    <property type="match status" value="1"/>
</dbReference>
<sequence length="2010" mass="218035">MPAFIPINPPQQAQVQFAETNADTEGPTTALASYARVEEKVRDLVLGYQVAMKTWANGLLGDARDNLDGLCENVLVCHKQEPHIESECNAYCMEYSGVPMARMRFLVFANAGHLHMAGISEQTLAGLELNLACEPVGPDAEEALGRALTLLTAALQFDTADATHYLAIGHCALLLGQTDVALSALSSGIGPVPESLGLQGLSSHQGPQNCTRLEQAISKRFGPRQWWCVKAIVQTSLVRGDTELACSLVNRVAELNPDMSHSLLLPPNLHPPVLASLPAAVSALHALYPLTPQRLPEGGEVKEVPVLNIRANNDRVSLIELGSEILDLFEQSIKSMPEAASFALHTRVAFAISEKPTANTDNVVLADPTQHDICYVDAEANADANADAVSNTVNDGGSVGSSNIATEQQLVDATIDGAADADRGHASADEAGNGCLPRSNKRRESLSGDELPAKRRSTRFIERASSGVSGNVSSAGINSTVPGLSASRTSAARSSQRRALALSLDTVESPAYCRARDLASAWFEAAGVATQSEFFDALSASASVASAAAHQARLDRVVPTKSSVTQSTIGDSDDDNKAEWGLADVRSKSKGASSGDSPLAERRGSNHGIDVDDDDGQYMDSLTALITSHSTPEAAYQPALDDFVALNEVITSSECQAVLEDNHGIVDLLLRFIDTAALRFYLAPADFIKSKGLKRLCLCAVQHTFDVLLDLVGNCISLSKSIDALQRALRQATFVLLLLTDAIVSQPHSRAMWTALHAVWSHSIRSSMASAETPASEQSAGHYLLSEAWTCYEIDVLANDVSSASVHIEQCSLLLEQIDLSGEAVLAVSCAFSGELLSLDLVRERQQHLALFKRLSEAYRLARKNEQRAADMLSGILAPFSANPSSSLPFRQRISAVRLLASLYRQKSAASDESRVILYELALYLSRLLACRAEATIPARAVFVRSVECLRRLYEMAEDNLAVRQYLEKAAEDDGPKRLVMQLVAVSLAIACHYAPDPVLECSSAAVEADFVGLAFWLAAKLGSSLGDQLLAFSRHATSVLPDDSDEAVSLDSYTEFLSAAHELLGERGACTSASGALLRHLLVVCRRILDNDRDHLSCWDVAASCLRCLFDIRLHSSNTQVHVCEHLDMDAECANLVYLLVEPELVDAIRNRKGTGLRSDFKAILERVTGALGDLDVEKHPRLSMNMDVIDDYLDGTSMPSFGIVDLALRAGTLELPDSRLPLRQPVYDSGFFAAYLTQPFVRAAAQHESLLFRMRSGLVRAVGDYDKIFDDYRLNIALGAEPSEAWYHLGRAFSDLADEMLLGTASEIAECRYDIALLQRRSLSCAIQASQQLPPLLLSGTADKKRPEPANTTGISNDSGSSSSQDDGNDFALRQHVRVASSTGHLLYRIAARPLPLLAFRVLPSSVLVSDDGSESGQQWDIGEWSGSCDRSAVRNLSASLTKRYVVPPQRQRVYALARVMFARASKLDSSNWEWAYMLGKIAAKLGDSLTACALYLKASHLAVSGQALGPVVSSAAAGVSIPEVAMDALCKLLTSLSKLLLSAQIDVAAARRFVSALPTPCAPNADSVALTSTSSDPPLEGSSQHGSGAPVKPVSDPEVLAIFYAIRSVVSQMCASDKRRRHHRSLFLLSWIDHRVLGESERAKQALSSSLLNMRTTTKQLASFYKTDFEAPGKHYLYLEKYLALYVETLVTTLDIAGVQLVLRKLGRSSDSLHAPSVLQQQAAAAELEILQRMARNLNCPKFVVDSLGKEHIILHDALSGASSAQIYSITRHCRLNRPHFNHARDIARDNISFFMAQRELLAKTIAFVSSAADDAACANELGQIRLSLDEYLVVADKAMPLFGHLLDQKKRRAEEPETMDRLHDCLADVYMLILSVYGQCLRTAQPPPSLEHSIDEVLASFRNTAQLLLTSPPMKRSEGLFWQNVVFDEARHEPSQQYKLLDPLLEFQVNKLLDAVRDATLAQQSPIADRVWSDPAAQVASPTRTREEPLVSLAQAHHVSTTADND</sequence>
<evidence type="ECO:0000256" key="2">
    <source>
        <dbReference type="ARBA" id="ARBA00007335"/>
    </source>
</evidence>
<comment type="subcellular location">
    <subcellularLocation>
        <location evidence="1">Nucleus</location>
    </subcellularLocation>
</comment>
<dbReference type="EMBL" id="JANBUY010000021">
    <property type="protein sequence ID" value="KAJ2867291.1"/>
    <property type="molecule type" value="Genomic_DNA"/>
</dbReference>
<protein>
    <submittedName>
        <fullName evidence="5">Histone transcription regulator 3</fullName>
    </submittedName>
</protein>